<keyword evidence="3" id="KW-0812">Transmembrane</keyword>
<dbReference type="InterPro" id="IPR051829">
    <property type="entry name" value="Multiheme_Cytochr_ET"/>
</dbReference>
<dbReference type="PANTHER" id="PTHR35038">
    <property type="entry name" value="DISSIMILATORY SULFITE REDUCTASE SIRA"/>
    <property type="match status" value="1"/>
</dbReference>
<dbReference type="PANTHER" id="PTHR35038:SF5">
    <property type="entry name" value="CYTOCHROME C-TYPE PROTEIN NRFB"/>
    <property type="match status" value="1"/>
</dbReference>
<keyword evidence="3" id="KW-1133">Transmembrane helix</keyword>
<evidence type="ECO:0000256" key="3">
    <source>
        <dbReference type="SAM" id="Phobius"/>
    </source>
</evidence>
<dbReference type="Pfam" id="PF11783">
    <property type="entry name" value="Cytochrome_cB"/>
    <property type="match status" value="1"/>
</dbReference>
<protein>
    <submittedName>
        <fullName evidence="4">Octaheme c-type cytochrome (Tetrathionate reductase family)</fullName>
    </submittedName>
</protein>
<dbReference type="Proteomes" id="UP000554286">
    <property type="component" value="Unassembled WGS sequence"/>
</dbReference>
<evidence type="ECO:0000313" key="5">
    <source>
        <dbReference type="Proteomes" id="UP000554286"/>
    </source>
</evidence>
<evidence type="ECO:0000256" key="2">
    <source>
        <dbReference type="SAM" id="MobiDB-lite"/>
    </source>
</evidence>
<keyword evidence="1" id="KW-0732">Signal</keyword>
<name>A0A7W6RA43_9PROT</name>
<dbReference type="AlphaFoldDB" id="A0A7W6RA43"/>
<dbReference type="PIRSF" id="PIRSF039014">
    <property type="entry name" value="OTR_cyc"/>
    <property type="match status" value="1"/>
</dbReference>
<dbReference type="InterPro" id="IPR024673">
    <property type="entry name" value="Octahem_Cyt_c"/>
</dbReference>
<proteinExistence type="predicted"/>
<keyword evidence="3" id="KW-0472">Membrane</keyword>
<dbReference type="SUPFAM" id="SSF48695">
    <property type="entry name" value="Multiheme cytochromes"/>
    <property type="match status" value="1"/>
</dbReference>
<feature type="region of interest" description="Disordered" evidence="2">
    <location>
        <begin position="1"/>
        <end position="22"/>
    </location>
</feature>
<dbReference type="EMBL" id="JACIGK010000001">
    <property type="protein sequence ID" value="MBB4264615.1"/>
    <property type="molecule type" value="Genomic_DNA"/>
</dbReference>
<reference evidence="4 5" key="1">
    <citation type="submission" date="2020-08" db="EMBL/GenBank/DDBJ databases">
        <title>Genome sequencing of Purple Non-Sulfur Bacteria from various extreme environments.</title>
        <authorList>
            <person name="Mayer M."/>
        </authorList>
    </citation>
    <scope>NUCLEOTIDE SEQUENCE [LARGE SCALE GENOMIC DNA]</scope>
    <source>
        <strain evidence="4 5">JA131</strain>
    </source>
</reference>
<dbReference type="Gene3D" id="1.10.1130.10">
    <property type="entry name" value="Flavocytochrome C3, Chain A"/>
    <property type="match status" value="1"/>
</dbReference>
<evidence type="ECO:0000256" key="1">
    <source>
        <dbReference type="ARBA" id="ARBA00022729"/>
    </source>
</evidence>
<dbReference type="RefSeq" id="WP_184042243.1">
    <property type="nucleotide sequence ID" value="NZ_JACIGK010000001.1"/>
</dbReference>
<dbReference type="InterPro" id="IPR036280">
    <property type="entry name" value="Multihaem_cyt_sf"/>
</dbReference>
<dbReference type="NCBIfam" id="TIGR04315">
    <property type="entry name" value="octaheme_Shew"/>
    <property type="match status" value="1"/>
</dbReference>
<dbReference type="GO" id="GO:0016491">
    <property type="term" value="F:oxidoreductase activity"/>
    <property type="evidence" value="ECO:0007669"/>
    <property type="project" value="TreeGrafter"/>
</dbReference>
<gene>
    <name evidence="4" type="ORF">GGD89_000221</name>
</gene>
<comment type="caution">
    <text evidence="4">The sequence shown here is derived from an EMBL/GenBank/DDBJ whole genome shotgun (WGS) entry which is preliminary data.</text>
</comment>
<evidence type="ECO:0000313" key="4">
    <source>
        <dbReference type="EMBL" id="MBB4264615.1"/>
    </source>
</evidence>
<accession>A0A7W6RA43</accession>
<organism evidence="4 5">
    <name type="scientific">Roseospira visakhapatnamensis</name>
    <dbReference type="NCBI Taxonomy" id="390880"/>
    <lineage>
        <taxon>Bacteria</taxon>
        <taxon>Pseudomonadati</taxon>
        <taxon>Pseudomonadota</taxon>
        <taxon>Alphaproteobacteria</taxon>
        <taxon>Rhodospirillales</taxon>
        <taxon>Rhodospirillaceae</taxon>
        <taxon>Roseospira</taxon>
    </lineage>
</organism>
<sequence>MTGGVCHPPSSRDPRVRKSRPPTARAGVLLGLVLGLALFGLVGPPRAALAAGATPIVHGAIDTPHDSTADHTAYEELTGPFTDGPSVTAACLHCHTNAAKQLHQTTHWTWHYDNARTGQAGLGKRNVVNNFCISIESNWPRCTSCHIGYGWEDASFDHGSETAVDCLVCHDTTGTYTKPATLAGHPDPALDLAEVARNVGPTSRATCGACHFNGGGEDGVKHGDLDTSLIQPDFALDVHMDANGLNFQCATCHTTGGHQVTGSRYAPTAIDPVGIDVPGHTDQTRATCESCHGQTPHERRSKLNDHTDRVACQTCHIPAFARGARMTKVRWDWSTAGRMTADGKPFHEEGAHGYTTYTSKKGDFVWGADVPPDYRWFNGTIRYTKPGDTIDPDGVVVLNAVEGAADDPDSRIWPFKVMHSRQPYDAGQSVLALPHVFGKDDTAFWTNFDWPKALTAGMAAQPVPFSGAHDFVDTETYWPITHMVAPKEEALSCNECHAGNGRLADLTGFYMPGRDTFPWLTTVGWGLAGLTLLGTILHGLIRLAASIRARARRG</sequence>
<keyword evidence="5" id="KW-1185">Reference proteome</keyword>
<feature type="transmembrane region" description="Helical" evidence="3">
    <location>
        <begin position="523"/>
        <end position="545"/>
    </location>
</feature>